<organism evidence="6 7">
    <name type="scientific">Streptomyces bingchenggensis (strain BCW-1)</name>
    <dbReference type="NCBI Taxonomy" id="749414"/>
    <lineage>
        <taxon>Bacteria</taxon>
        <taxon>Bacillati</taxon>
        <taxon>Actinomycetota</taxon>
        <taxon>Actinomycetes</taxon>
        <taxon>Kitasatosporales</taxon>
        <taxon>Streptomycetaceae</taxon>
        <taxon>Streptomyces</taxon>
    </lineage>
</organism>
<dbReference type="InterPro" id="IPR014030">
    <property type="entry name" value="Ketoacyl_synth_N"/>
</dbReference>
<dbReference type="InterPro" id="IPR050091">
    <property type="entry name" value="PKS_NRPS_Biosynth_Enz"/>
</dbReference>
<sequence>MFVGVSASGYGEGAHALPEGASAHLAIGNAASVVSGRVAYVLGLEGPAVTVDTACSSSLVALHLAVHALRAGDCDLALAGGVTVMSSPSVFAEFSRLDGLASDGRCKAFAAAADGTGWGEGVGLLLVERLSDAQRLGHPILAMVRGSAVNQDGAQRSVAATRDPAGVDERRAVSKSNIGHTHAAAGVTGVIKMVQAMRHAVLPATLHVDEATPHVDWTAGAVELLTEARPWPQDSVARFGRPGETGGLLAMNAQVTLIEWGLNTNRATESHRVRIGSSDHTAALLQEPGPISGSERVYLGCHQRIQGL</sequence>
<dbReference type="PANTHER" id="PTHR43775">
    <property type="entry name" value="FATTY ACID SYNTHASE"/>
    <property type="match status" value="1"/>
</dbReference>
<dbReference type="GO" id="GO:0004315">
    <property type="term" value="F:3-oxoacyl-[acyl-carrier-protein] synthase activity"/>
    <property type="evidence" value="ECO:0007669"/>
    <property type="project" value="InterPro"/>
</dbReference>
<dbReference type="GO" id="GO:0004312">
    <property type="term" value="F:fatty acid synthase activity"/>
    <property type="evidence" value="ECO:0007669"/>
    <property type="project" value="TreeGrafter"/>
</dbReference>
<comment type="similarity">
    <text evidence="4">Belongs to the thiolase-like superfamily. Beta-ketoacyl-ACP synthases family.</text>
</comment>
<keyword evidence="1 4" id="KW-0808">Transferase</keyword>
<dbReference type="STRING" id="749414.SBI_01374"/>
<dbReference type="KEGG" id="sbh:SBI_01374"/>
<accession>D7CC00</accession>
<dbReference type="EMBL" id="CP002047">
    <property type="protein sequence ID" value="ADI04495.1"/>
    <property type="molecule type" value="Genomic_DNA"/>
</dbReference>
<dbReference type="PATRIC" id="fig|749414.3.peg.1410"/>
<keyword evidence="2" id="KW-0511">Multifunctional enzyme</keyword>
<evidence type="ECO:0000256" key="1">
    <source>
        <dbReference type="ARBA" id="ARBA00022679"/>
    </source>
</evidence>
<dbReference type="Pfam" id="PF00109">
    <property type="entry name" value="ketoacyl-synt"/>
    <property type="match status" value="1"/>
</dbReference>
<evidence type="ECO:0000259" key="5">
    <source>
        <dbReference type="PROSITE" id="PS52004"/>
    </source>
</evidence>
<dbReference type="AlphaFoldDB" id="D7CC00"/>
<dbReference type="PROSITE" id="PS00606">
    <property type="entry name" value="KS3_1"/>
    <property type="match status" value="1"/>
</dbReference>
<dbReference type="eggNOG" id="COG3321">
    <property type="taxonomic scope" value="Bacteria"/>
</dbReference>
<proteinExistence type="inferred from homology"/>
<evidence type="ECO:0000256" key="4">
    <source>
        <dbReference type="RuleBase" id="RU003694"/>
    </source>
</evidence>
<name>D7CC00_STRBB</name>
<dbReference type="InterPro" id="IPR018201">
    <property type="entry name" value="Ketoacyl_synth_AS"/>
</dbReference>
<keyword evidence="7" id="KW-1185">Reference proteome</keyword>
<dbReference type="GO" id="GO:0006633">
    <property type="term" value="P:fatty acid biosynthetic process"/>
    <property type="evidence" value="ECO:0007669"/>
    <property type="project" value="InterPro"/>
</dbReference>
<evidence type="ECO:0000256" key="3">
    <source>
        <dbReference type="ARBA" id="ARBA00023315"/>
    </source>
</evidence>
<dbReference type="CDD" id="cd00833">
    <property type="entry name" value="PKS"/>
    <property type="match status" value="1"/>
</dbReference>
<gene>
    <name evidence="6" type="ordered locus">SBI_01374</name>
</gene>
<dbReference type="Pfam" id="PF02801">
    <property type="entry name" value="Ketoacyl-synt_C"/>
    <property type="match status" value="1"/>
</dbReference>
<evidence type="ECO:0000256" key="2">
    <source>
        <dbReference type="ARBA" id="ARBA00023268"/>
    </source>
</evidence>
<feature type="domain" description="Ketosynthase family 3 (KS3)" evidence="5">
    <location>
        <begin position="1"/>
        <end position="308"/>
    </location>
</feature>
<dbReference type="InterPro" id="IPR016039">
    <property type="entry name" value="Thiolase-like"/>
</dbReference>
<dbReference type="Gene3D" id="3.40.47.10">
    <property type="match status" value="2"/>
</dbReference>
<dbReference type="PROSITE" id="PS52004">
    <property type="entry name" value="KS3_2"/>
    <property type="match status" value="1"/>
</dbReference>
<reference evidence="6 7" key="1">
    <citation type="journal article" date="2010" name="J. Bacteriol.">
        <title>Genome sequence of the milbemycin-producing bacterium Streptomyces bingchenggensis.</title>
        <authorList>
            <person name="Wang X.J."/>
            <person name="Yan Y.J."/>
            <person name="Zhang B."/>
            <person name="An J."/>
            <person name="Wang J.J."/>
            <person name="Tian J."/>
            <person name="Jiang L."/>
            <person name="Chen Y.H."/>
            <person name="Huang S.X."/>
            <person name="Yin M."/>
            <person name="Zhang J."/>
            <person name="Gao A.L."/>
            <person name="Liu C.X."/>
            <person name="Zhu Z.X."/>
            <person name="Xiang W.S."/>
        </authorList>
    </citation>
    <scope>NUCLEOTIDE SEQUENCE [LARGE SCALE GENOMIC DNA]</scope>
    <source>
        <strain evidence="6 7">BCW-1</strain>
    </source>
</reference>
<dbReference type="Proteomes" id="UP000000377">
    <property type="component" value="Chromosome"/>
</dbReference>
<dbReference type="HOGENOM" id="CLU_000022_16_2_11"/>
<dbReference type="SMART" id="SM00825">
    <property type="entry name" value="PKS_KS"/>
    <property type="match status" value="1"/>
</dbReference>
<evidence type="ECO:0000313" key="6">
    <source>
        <dbReference type="EMBL" id="ADI04495.1"/>
    </source>
</evidence>
<dbReference type="SUPFAM" id="SSF53901">
    <property type="entry name" value="Thiolase-like"/>
    <property type="match status" value="2"/>
</dbReference>
<dbReference type="PANTHER" id="PTHR43775:SF51">
    <property type="entry name" value="INACTIVE PHENOLPHTHIOCEROL SYNTHESIS POLYKETIDE SYNTHASE TYPE I PKS1-RELATED"/>
    <property type="match status" value="1"/>
</dbReference>
<protein>
    <submittedName>
        <fullName evidence="6">Polyketide synthase, Pks12</fullName>
    </submittedName>
</protein>
<dbReference type="InterPro" id="IPR014031">
    <property type="entry name" value="Ketoacyl_synth_C"/>
</dbReference>
<keyword evidence="3" id="KW-0012">Acyltransferase</keyword>
<dbReference type="InterPro" id="IPR020841">
    <property type="entry name" value="PKS_Beta-ketoAc_synthase_dom"/>
</dbReference>
<evidence type="ECO:0000313" key="7">
    <source>
        <dbReference type="Proteomes" id="UP000000377"/>
    </source>
</evidence>